<proteinExistence type="predicted"/>
<dbReference type="SUPFAM" id="SSF54523">
    <property type="entry name" value="Pili subunits"/>
    <property type="match status" value="1"/>
</dbReference>
<reference evidence="4" key="1">
    <citation type="journal article" date="2023" name="Mar. Drugs">
        <title>Gemmata algarum, a Novel Planctomycete Isolated from an Algal Mat, Displays Antimicrobial Activity.</title>
        <authorList>
            <person name="Kumar G."/>
            <person name="Kallscheuer N."/>
            <person name="Kashif M."/>
            <person name="Ahamad S."/>
            <person name="Jagadeeshwari U."/>
            <person name="Pannikurungottu S."/>
            <person name="Haufschild T."/>
            <person name="Kabuu M."/>
            <person name="Sasikala C."/>
            <person name="Jogler C."/>
            <person name="Ramana C."/>
        </authorList>
    </citation>
    <scope>NUCLEOTIDE SEQUENCE [LARGE SCALE GENOMIC DNA]</scope>
    <source>
        <strain evidence="4">JC673</strain>
    </source>
</reference>
<dbReference type="InterPro" id="IPR011453">
    <property type="entry name" value="DUF1559"/>
</dbReference>
<evidence type="ECO:0000313" key="4">
    <source>
        <dbReference type="Proteomes" id="UP001272242"/>
    </source>
</evidence>
<keyword evidence="4" id="KW-1185">Reference proteome</keyword>
<dbReference type="InterPro" id="IPR012902">
    <property type="entry name" value="N_methyl_site"/>
</dbReference>
<organism evidence="3 4">
    <name type="scientific">Gemmata algarum</name>
    <dbReference type="NCBI Taxonomy" id="2975278"/>
    <lineage>
        <taxon>Bacteria</taxon>
        <taxon>Pseudomonadati</taxon>
        <taxon>Planctomycetota</taxon>
        <taxon>Planctomycetia</taxon>
        <taxon>Gemmatales</taxon>
        <taxon>Gemmataceae</taxon>
        <taxon>Gemmata</taxon>
    </lineage>
</organism>
<evidence type="ECO:0000313" key="3">
    <source>
        <dbReference type="EMBL" id="MDY3560546.1"/>
    </source>
</evidence>
<dbReference type="Pfam" id="PF07596">
    <property type="entry name" value="SBP_bac_10"/>
    <property type="match status" value="1"/>
</dbReference>
<dbReference type="NCBIfam" id="TIGR02532">
    <property type="entry name" value="IV_pilin_GFxxxE"/>
    <property type="match status" value="1"/>
</dbReference>
<dbReference type="RefSeq" id="WP_320687093.1">
    <property type="nucleotide sequence ID" value="NZ_JAXBLV010000179.1"/>
</dbReference>
<dbReference type="PANTHER" id="PTHR30093:SF2">
    <property type="entry name" value="TYPE II SECRETION SYSTEM PROTEIN H"/>
    <property type="match status" value="1"/>
</dbReference>
<gene>
    <name evidence="3" type="ORF">R5W23_001781</name>
</gene>
<dbReference type="InterPro" id="IPR045584">
    <property type="entry name" value="Pilin-like"/>
</dbReference>
<dbReference type="EMBL" id="JAXBLV010000179">
    <property type="protein sequence ID" value="MDY3560546.1"/>
    <property type="molecule type" value="Genomic_DNA"/>
</dbReference>
<evidence type="ECO:0000259" key="2">
    <source>
        <dbReference type="Pfam" id="PF07596"/>
    </source>
</evidence>
<dbReference type="PROSITE" id="PS00409">
    <property type="entry name" value="PROKAR_NTER_METHYL"/>
    <property type="match status" value="1"/>
</dbReference>
<feature type="domain" description="DUF1559" evidence="2">
    <location>
        <begin position="40"/>
        <end position="320"/>
    </location>
</feature>
<dbReference type="Gene3D" id="3.30.700.10">
    <property type="entry name" value="Glycoprotein, Type 4 Pilin"/>
    <property type="match status" value="1"/>
</dbReference>
<protein>
    <submittedName>
        <fullName evidence="3">DUF1559 domain-containing protein</fullName>
    </submittedName>
</protein>
<keyword evidence="1" id="KW-1133">Transmembrane helix</keyword>
<keyword evidence="1" id="KW-0812">Transmembrane</keyword>
<evidence type="ECO:0000256" key="1">
    <source>
        <dbReference type="SAM" id="Phobius"/>
    </source>
</evidence>
<name>A0ABU5F3Q9_9BACT</name>
<accession>A0ABU5F3Q9</accession>
<dbReference type="Pfam" id="PF07963">
    <property type="entry name" value="N_methyl"/>
    <property type="match status" value="1"/>
</dbReference>
<comment type="caution">
    <text evidence="3">The sequence shown here is derived from an EMBL/GenBank/DDBJ whole genome shotgun (WGS) entry which is preliminary data.</text>
</comment>
<sequence>MSLRAIVRTPWGRRGFTLIELLVVIAIIAILIGLLLPAVQKVREAAARMKCQNNLKQLALACHNYHDQNGKLPPGRKVDVYNAFTWSLYTLPFIEQTAKHAGFAPALGDTGSVHQQSIAAGTAAVTQVSLEAAVSSWLCPSDSYTPVGEAGGGWARARGNYAACVGAGSIYGTQLNSATPFGPGYFAVNAGQRANDFRQTIQGASDGSSNTLFLSERISTTVTGWGGNPGDITLGNMGAGLFSTLNQPNTTVADLLRGNGDGDSQVCPQSRGDTAYKPPCAWSGSTQTNSYASAFSKHTGGVNVALGDGSVRFVSNSVDITTWRGLGTASNGEVLGNY</sequence>
<dbReference type="PANTHER" id="PTHR30093">
    <property type="entry name" value="GENERAL SECRETION PATHWAY PROTEIN G"/>
    <property type="match status" value="1"/>
</dbReference>
<dbReference type="InterPro" id="IPR027558">
    <property type="entry name" value="Pre_pil_HX9DG_C"/>
</dbReference>
<dbReference type="NCBIfam" id="TIGR04294">
    <property type="entry name" value="pre_pil_HX9DG"/>
    <property type="match status" value="1"/>
</dbReference>
<dbReference type="Proteomes" id="UP001272242">
    <property type="component" value="Unassembled WGS sequence"/>
</dbReference>
<feature type="transmembrane region" description="Helical" evidence="1">
    <location>
        <begin position="21"/>
        <end position="39"/>
    </location>
</feature>
<keyword evidence="1" id="KW-0472">Membrane</keyword>